<evidence type="ECO:0000313" key="7">
    <source>
        <dbReference type="Proteomes" id="UP000834106"/>
    </source>
</evidence>
<comment type="subcellular location">
    <subcellularLocation>
        <location evidence="1">Secreted</location>
    </subcellularLocation>
</comment>
<organism evidence="6 7">
    <name type="scientific">Fraxinus pennsylvanica</name>
    <dbReference type="NCBI Taxonomy" id="56036"/>
    <lineage>
        <taxon>Eukaryota</taxon>
        <taxon>Viridiplantae</taxon>
        <taxon>Streptophyta</taxon>
        <taxon>Embryophyta</taxon>
        <taxon>Tracheophyta</taxon>
        <taxon>Spermatophyta</taxon>
        <taxon>Magnoliopsida</taxon>
        <taxon>eudicotyledons</taxon>
        <taxon>Gunneridae</taxon>
        <taxon>Pentapetalae</taxon>
        <taxon>asterids</taxon>
        <taxon>lamiids</taxon>
        <taxon>Lamiales</taxon>
        <taxon>Oleaceae</taxon>
        <taxon>Oleeae</taxon>
        <taxon>Fraxinus</taxon>
    </lineage>
</organism>
<dbReference type="EMBL" id="OU503045">
    <property type="protein sequence ID" value="CAI9769354.1"/>
    <property type="molecule type" value="Genomic_DNA"/>
</dbReference>
<dbReference type="SMART" id="SM00837">
    <property type="entry name" value="DPBB_1"/>
    <property type="match status" value="1"/>
</dbReference>
<name>A0AAD1ZH99_9LAMI</name>
<dbReference type="InterPro" id="IPR007118">
    <property type="entry name" value="Expan_Lol_pI"/>
</dbReference>
<dbReference type="PANTHER" id="PTHR31692">
    <property type="entry name" value="EXPANSIN-B3"/>
    <property type="match status" value="1"/>
</dbReference>
<dbReference type="PROSITE" id="PS50843">
    <property type="entry name" value="EXPANSIN_CBD"/>
    <property type="match status" value="1"/>
</dbReference>
<evidence type="ECO:0000259" key="5">
    <source>
        <dbReference type="PROSITE" id="PS50843"/>
    </source>
</evidence>
<keyword evidence="2" id="KW-0964">Secreted</keyword>
<dbReference type="InterPro" id="IPR036908">
    <property type="entry name" value="RlpA-like_sf"/>
</dbReference>
<dbReference type="GO" id="GO:0005576">
    <property type="term" value="C:extracellular region"/>
    <property type="evidence" value="ECO:0007669"/>
    <property type="project" value="UniProtKB-SubCell"/>
</dbReference>
<dbReference type="InterPro" id="IPR036749">
    <property type="entry name" value="Expansin_CBD_sf"/>
</dbReference>
<dbReference type="GO" id="GO:0009653">
    <property type="term" value="P:anatomical structure morphogenesis"/>
    <property type="evidence" value="ECO:0007669"/>
    <property type="project" value="UniProtKB-ARBA"/>
</dbReference>
<dbReference type="Proteomes" id="UP000834106">
    <property type="component" value="Chromosome 10"/>
</dbReference>
<evidence type="ECO:0000256" key="3">
    <source>
        <dbReference type="RuleBase" id="RU003460"/>
    </source>
</evidence>
<dbReference type="AlphaFoldDB" id="A0AAD1ZH99"/>
<gene>
    <name evidence="6" type="ORF">FPE_LOCUS16936</name>
</gene>
<dbReference type="PRINTS" id="PR01225">
    <property type="entry name" value="EXPANSNFAMLY"/>
</dbReference>
<dbReference type="InterPro" id="IPR005795">
    <property type="entry name" value="LolPI"/>
</dbReference>
<evidence type="ECO:0000256" key="2">
    <source>
        <dbReference type="ARBA" id="ARBA00022525"/>
    </source>
</evidence>
<reference evidence="6" key="1">
    <citation type="submission" date="2023-05" db="EMBL/GenBank/DDBJ databases">
        <authorList>
            <person name="Huff M."/>
        </authorList>
    </citation>
    <scope>NUCLEOTIDE SEQUENCE</scope>
</reference>
<dbReference type="Pfam" id="PF03330">
    <property type="entry name" value="DPBB_1"/>
    <property type="match status" value="1"/>
</dbReference>
<dbReference type="Gene3D" id="2.40.40.10">
    <property type="entry name" value="RlpA-like domain"/>
    <property type="match status" value="1"/>
</dbReference>
<dbReference type="PROSITE" id="PS50842">
    <property type="entry name" value="EXPANSIN_EG45"/>
    <property type="match status" value="1"/>
</dbReference>
<accession>A0AAD1ZH99</accession>
<evidence type="ECO:0000313" key="6">
    <source>
        <dbReference type="EMBL" id="CAI9769354.1"/>
    </source>
</evidence>
<dbReference type="SUPFAM" id="SSF50685">
    <property type="entry name" value="Barwin-like endoglucanases"/>
    <property type="match status" value="1"/>
</dbReference>
<comment type="similarity">
    <text evidence="3">Belongs to the expansin family.</text>
</comment>
<dbReference type="InterPro" id="IPR007112">
    <property type="entry name" value="Expansin/allergen_DPBB_dom"/>
</dbReference>
<evidence type="ECO:0000256" key="1">
    <source>
        <dbReference type="ARBA" id="ARBA00004613"/>
    </source>
</evidence>
<protein>
    <submittedName>
        <fullName evidence="6">Uncharacterized protein</fullName>
    </submittedName>
</protein>
<evidence type="ECO:0000259" key="4">
    <source>
        <dbReference type="PROSITE" id="PS50842"/>
    </source>
</evidence>
<keyword evidence="7" id="KW-1185">Reference proteome</keyword>
<sequence length="222" mass="24134">MRYIFISNVSLLDGGACGFRSDVKNAPYNGLISAGNENIYKSGAGCGACYQVKCTENAACSGNPVTVTITDECPGCSDARFHFDVSGKAFGYMAKPGLANTLRGAGKISIQYQRVPCSYRSTKIAFKTDPGSYNPDYLSFEIEYVNGDGDLASVYLIPSKTNKMIPMQRAYGATWKAQIPRGNFGPYSVRLTTVESRKSIVAANVIPADWKSNDIYRSKVNF</sequence>
<dbReference type="InterPro" id="IPR007117">
    <property type="entry name" value="Expansin_CBD"/>
</dbReference>
<dbReference type="PRINTS" id="PR00829">
    <property type="entry name" value="LOLP1ALLERGN"/>
</dbReference>
<feature type="domain" description="Expansin-like CBD" evidence="5">
    <location>
        <begin position="136"/>
        <end position="218"/>
    </location>
</feature>
<dbReference type="Pfam" id="PF01357">
    <property type="entry name" value="Expansin_C"/>
    <property type="match status" value="1"/>
</dbReference>
<proteinExistence type="inferred from homology"/>
<dbReference type="PANTHER" id="PTHR31692:SF56">
    <property type="entry name" value="EXPANSIN-B2-RELATED"/>
    <property type="match status" value="1"/>
</dbReference>
<dbReference type="Gene3D" id="2.60.40.760">
    <property type="entry name" value="Expansin, cellulose-binding-like domain"/>
    <property type="match status" value="1"/>
</dbReference>
<feature type="domain" description="Expansin-like EG45" evidence="4">
    <location>
        <begin position="14"/>
        <end position="122"/>
    </location>
</feature>
<dbReference type="SUPFAM" id="SSF49590">
    <property type="entry name" value="PHL pollen allergen"/>
    <property type="match status" value="1"/>
</dbReference>
<dbReference type="InterPro" id="IPR009009">
    <property type="entry name" value="RlpA-like_DPBB"/>
</dbReference>